<organism evidence="1 2">
    <name type="scientific">Cylicocyclus nassatus</name>
    <name type="common">Nematode worm</name>
    <dbReference type="NCBI Taxonomy" id="53992"/>
    <lineage>
        <taxon>Eukaryota</taxon>
        <taxon>Metazoa</taxon>
        <taxon>Ecdysozoa</taxon>
        <taxon>Nematoda</taxon>
        <taxon>Chromadorea</taxon>
        <taxon>Rhabditida</taxon>
        <taxon>Rhabditina</taxon>
        <taxon>Rhabditomorpha</taxon>
        <taxon>Strongyloidea</taxon>
        <taxon>Strongylidae</taxon>
        <taxon>Cylicocyclus</taxon>
    </lineage>
</organism>
<gene>
    <name evidence="1" type="ORF">CYNAS_LOCUS2693</name>
</gene>
<evidence type="ECO:0000313" key="2">
    <source>
        <dbReference type="Proteomes" id="UP001176961"/>
    </source>
</evidence>
<sequence>MKQRMKNMILFKVIEFDKEIAVQWNVQKQYLRAALTTKSVSPIFTPVVPFSEMICIDTDLRAILMAALAPNKKLATSKLQSTNKLDFKCLNPRFMCEGHHCQFCSDVETISTKTNTTDIYHNCLSFE</sequence>
<name>A0AA36GK58_CYLNA</name>
<dbReference type="Proteomes" id="UP001176961">
    <property type="component" value="Unassembled WGS sequence"/>
</dbReference>
<reference evidence="1" key="1">
    <citation type="submission" date="2023-07" db="EMBL/GenBank/DDBJ databases">
        <authorList>
            <consortium name="CYATHOMIX"/>
        </authorList>
    </citation>
    <scope>NUCLEOTIDE SEQUENCE</scope>
    <source>
        <strain evidence="1">N/A</strain>
    </source>
</reference>
<protein>
    <submittedName>
        <fullName evidence="1">Uncharacterized protein</fullName>
    </submittedName>
</protein>
<proteinExistence type="predicted"/>
<evidence type="ECO:0000313" key="1">
    <source>
        <dbReference type="EMBL" id="CAJ0590710.1"/>
    </source>
</evidence>
<dbReference type="AlphaFoldDB" id="A0AA36GK58"/>
<dbReference type="EMBL" id="CATQJL010000001">
    <property type="protein sequence ID" value="CAJ0590710.1"/>
    <property type="molecule type" value="Genomic_DNA"/>
</dbReference>
<comment type="caution">
    <text evidence="1">The sequence shown here is derived from an EMBL/GenBank/DDBJ whole genome shotgun (WGS) entry which is preliminary data.</text>
</comment>
<keyword evidence="2" id="KW-1185">Reference proteome</keyword>
<accession>A0AA36GK58</accession>